<protein>
    <recommendedName>
        <fullName evidence="6">Lipoprotein LpqB</fullName>
    </recommendedName>
</protein>
<dbReference type="Proteomes" id="UP000035548">
    <property type="component" value="Chromosome"/>
</dbReference>
<dbReference type="Pfam" id="PF25976">
    <property type="entry name" value="LpqB_N"/>
    <property type="match status" value="1"/>
</dbReference>
<dbReference type="STRING" id="1072256.CUTER_02560"/>
<evidence type="ECO:0000256" key="7">
    <source>
        <dbReference type="SAM" id="SignalP"/>
    </source>
</evidence>
<comment type="similarity">
    <text evidence="6">Belongs to the LpqB lipoprotein family.</text>
</comment>
<evidence type="ECO:0000256" key="2">
    <source>
        <dbReference type="ARBA" id="ARBA00022729"/>
    </source>
</evidence>
<dbReference type="KEGG" id="cut:CUTER_02560"/>
<dbReference type="PROSITE" id="PS51257">
    <property type="entry name" value="PROKAR_LIPOPROTEIN"/>
    <property type="match status" value="1"/>
</dbReference>
<sequence>MPARRRVLLPAVLTLSAVGLTACVTVPTNQSAPVPLRTFDAATPTAPTAGPAAGADPADIVKGFYAAAANPAGNHAEARTYLASSVAESWRASTPTTIVERMTYTTEVGSDSEISITATGTAVGELAVNGAYHPMYEAYEATLELVREHGEWRVAALPDEVAIEQTELRNRYQPHELYFYDQSGRRLVADRRWVYTENRDVDEKLMSMLVGGPAAGISAAVVPAAPDPAVFVGRRSGEYLFEGFGALDEASVRAFAAQVVWTLSAANVQAPYHITIDGVPITTNGAGLTTDDFVDYNPRLANTRNARLFVLAGGQILGLDENSTEALPGQIGGMTTLASADVSSTGDLVAVDGQPGAQRLLMGTEAGPAEEIEAAETFTAPSFVFSGGPAWTVADGRRIMRLTRSSATGKIVVNEADGRGIPLINDPGSTAQIEEFRISPSGARVAMLIDNRLFIGVIGQLESGNLAVVDVYEAAHELGGHIDTLDWLPSNQVLLGTSLPAQPVWQVEMDGSAKFALSTNNIAAPVTEVAASSTSIFATGGDRLRSIPRNEATGNGLWVEVDQTRGLRAEPIVAN</sequence>
<feature type="domain" description="GerMN" evidence="8">
    <location>
        <begin position="202"/>
        <end position="285"/>
    </location>
</feature>
<accession>A0A0G3HH70</accession>
<keyword evidence="5 6" id="KW-0449">Lipoprotein</keyword>
<dbReference type="HAMAP" id="MF_01373">
    <property type="entry name" value="LpqB_lipoprot"/>
    <property type="match status" value="1"/>
</dbReference>
<dbReference type="PATRIC" id="fig|1072256.5.peg.507"/>
<organism evidence="9 10">
    <name type="scientific">Corynebacterium uterequi</name>
    <dbReference type="NCBI Taxonomy" id="1072256"/>
    <lineage>
        <taxon>Bacteria</taxon>
        <taxon>Bacillati</taxon>
        <taxon>Actinomycetota</taxon>
        <taxon>Actinomycetes</taxon>
        <taxon>Mycobacteriales</taxon>
        <taxon>Corynebacteriaceae</taxon>
        <taxon>Corynebacterium</taxon>
    </lineage>
</organism>
<dbReference type="GO" id="GO:0005886">
    <property type="term" value="C:plasma membrane"/>
    <property type="evidence" value="ECO:0007669"/>
    <property type="project" value="UniProtKB-SubCell"/>
</dbReference>
<feature type="signal peptide" evidence="7">
    <location>
        <begin position="1"/>
        <end position="22"/>
    </location>
</feature>
<reference evidence="10" key="2">
    <citation type="submission" date="2015-05" db="EMBL/GenBank/DDBJ databases">
        <title>Complete genome sequence of Corynebacterium uterequi DSM 45634, isolated from the uterus of a maiden mare.</title>
        <authorList>
            <person name="Ruckert C."/>
            <person name="Albersmeier A."/>
            <person name="Winkler A."/>
            <person name="Tauch A."/>
        </authorList>
    </citation>
    <scope>NUCLEOTIDE SEQUENCE [LARGE SCALE GENOMIC DNA]</scope>
    <source>
        <strain evidence="10">DSM 45634</strain>
    </source>
</reference>
<keyword evidence="2 6" id="KW-0732">Signal</keyword>
<dbReference type="InterPro" id="IPR019606">
    <property type="entry name" value="GerMN"/>
</dbReference>
<evidence type="ECO:0000256" key="3">
    <source>
        <dbReference type="ARBA" id="ARBA00023136"/>
    </source>
</evidence>
<keyword evidence="3 6" id="KW-0472">Membrane</keyword>
<gene>
    <name evidence="6" type="primary">lpqB</name>
    <name evidence="9" type="ORF">CUTER_02560</name>
</gene>
<dbReference type="InterPro" id="IPR018910">
    <property type="entry name" value="LpqB_C"/>
</dbReference>
<evidence type="ECO:0000256" key="5">
    <source>
        <dbReference type="ARBA" id="ARBA00023288"/>
    </source>
</evidence>
<reference evidence="9 10" key="1">
    <citation type="journal article" date="2015" name="Genome Announc.">
        <title>Virulence Factor Genes Detected in the Complete Genome Sequence of Corynebacterium uterequi DSM 45634, Isolated from the Uterus of a Maiden Mare.</title>
        <authorList>
            <person name="Ruckert C."/>
            <person name="Kriete M."/>
            <person name="Jaenicke S."/>
            <person name="Winkler A."/>
            <person name="Tauch A."/>
        </authorList>
    </citation>
    <scope>NUCLEOTIDE SEQUENCE [LARGE SCALE GENOMIC DNA]</scope>
    <source>
        <strain evidence="9 10">DSM 45634</strain>
    </source>
</reference>
<keyword evidence="4 6" id="KW-0564">Palmitate</keyword>
<keyword evidence="1 6" id="KW-1003">Cell membrane</keyword>
<dbReference type="OrthoDB" id="3226781at2"/>
<evidence type="ECO:0000256" key="6">
    <source>
        <dbReference type="HAMAP-Rule" id="MF_01373"/>
    </source>
</evidence>
<proteinExistence type="inferred from homology"/>
<dbReference type="Pfam" id="PF10647">
    <property type="entry name" value="Gmad1"/>
    <property type="match status" value="1"/>
</dbReference>
<dbReference type="EMBL" id="CP011546">
    <property type="protein sequence ID" value="AKK10527.1"/>
    <property type="molecule type" value="Genomic_DNA"/>
</dbReference>
<dbReference type="InterPro" id="IPR023959">
    <property type="entry name" value="LpqB"/>
</dbReference>
<keyword evidence="10" id="KW-1185">Reference proteome</keyword>
<evidence type="ECO:0000313" key="10">
    <source>
        <dbReference type="Proteomes" id="UP000035548"/>
    </source>
</evidence>
<evidence type="ECO:0000259" key="8">
    <source>
        <dbReference type="SMART" id="SM00909"/>
    </source>
</evidence>
<dbReference type="InterPro" id="IPR059026">
    <property type="entry name" value="LpqB_N"/>
</dbReference>
<evidence type="ECO:0000313" key="9">
    <source>
        <dbReference type="EMBL" id="AKK10527.1"/>
    </source>
</evidence>
<feature type="chain" id="PRO_5038423527" description="Lipoprotein LpqB" evidence="7">
    <location>
        <begin position="23"/>
        <end position="575"/>
    </location>
</feature>
<name>A0A0G3HH70_9CORY</name>
<dbReference type="SMART" id="SM00909">
    <property type="entry name" value="Germane"/>
    <property type="match status" value="1"/>
</dbReference>
<dbReference type="Pfam" id="PF10646">
    <property type="entry name" value="Germane"/>
    <property type="match status" value="1"/>
</dbReference>
<evidence type="ECO:0000256" key="1">
    <source>
        <dbReference type="ARBA" id="ARBA00022475"/>
    </source>
</evidence>
<comment type="subcellular location">
    <subcellularLocation>
        <location evidence="6">Cell membrane</location>
        <topology evidence="6">Lipid-anchor</topology>
    </subcellularLocation>
</comment>
<dbReference type="AlphaFoldDB" id="A0A0G3HH70"/>
<evidence type="ECO:0000256" key="4">
    <source>
        <dbReference type="ARBA" id="ARBA00023139"/>
    </source>
</evidence>
<dbReference type="RefSeq" id="WP_047259104.1">
    <property type="nucleotide sequence ID" value="NZ_CP011546.1"/>
</dbReference>